<evidence type="ECO:0000313" key="2">
    <source>
        <dbReference type="EMBL" id="TQN45522.1"/>
    </source>
</evidence>
<dbReference type="AlphaFoldDB" id="A0A543PN56"/>
<dbReference type="CDD" id="cd03024">
    <property type="entry name" value="DsbA_FrnE"/>
    <property type="match status" value="1"/>
</dbReference>
<organism evidence="2 3">
    <name type="scientific">Humibacillus xanthopallidus</name>
    <dbReference type="NCBI Taxonomy" id="412689"/>
    <lineage>
        <taxon>Bacteria</taxon>
        <taxon>Bacillati</taxon>
        <taxon>Actinomycetota</taxon>
        <taxon>Actinomycetes</taxon>
        <taxon>Micrococcales</taxon>
        <taxon>Intrasporangiaceae</taxon>
        <taxon>Humibacillus</taxon>
    </lineage>
</organism>
<sequence length="226" mass="24346">MTTNQPAADSTTRIDLDLWVDLVCPWSWIAKHRVEHAIAAFERPHDVTLHLHAFQLDPGVPIGGSVPVAQHLGEKYGGALEGGRLMTARASEEAQADDLVFDLDAAVRANTFDAHRLCALAHEMGGPALQSAAVERFLSAHFREGLALDDLEVLQRLSAECGMDERRVGAVLASDSYADRVRDDEARARGMGVTATPFILANEYAALTGVHPTADYLALLRGVAVA</sequence>
<dbReference type="InterPro" id="IPR036249">
    <property type="entry name" value="Thioredoxin-like_sf"/>
</dbReference>
<name>A0A543PN56_9MICO</name>
<dbReference type="Pfam" id="PF01323">
    <property type="entry name" value="DSBA"/>
    <property type="match status" value="1"/>
</dbReference>
<protein>
    <submittedName>
        <fullName evidence="2">Putative DsbA family dithiol-disulfide isomerase</fullName>
    </submittedName>
</protein>
<dbReference type="GO" id="GO:0016491">
    <property type="term" value="F:oxidoreductase activity"/>
    <property type="evidence" value="ECO:0007669"/>
    <property type="project" value="InterPro"/>
</dbReference>
<dbReference type="OrthoDB" id="9799122at2"/>
<dbReference type="PANTHER" id="PTHR13887:SF41">
    <property type="entry name" value="THIOREDOXIN SUPERFAMILY PROTEIN"/>
    <property type="match status" value="1"/>
</dbReference>
<keyword evidence="2" id="KW-0413">Isomerase</keyword>
<dbReference type="Gene3D" id="3.40.30.10">
    <property type="entry name" value="Glutaredoxin"/>
    <property type="match status" value="1"/>
</dbReference>
<accession>A0A543PN56</accession>
<comment type="caution">
    <text evidence="2">The sequence shown here is derived from an EMBL/GenBank/DDBJ whole genome shotgun (WGS) entry which is preliminary data.</text>
</comment>
<evidence type="ECO:0000313" key="3">
    <source>
        <dbReference type="Proteomes" id="UP000320085"/>
    </source>
</evidence>
<dbReference type="Proteomes" id="UP000320085">
    <property type="component" value="Unassembled WGS sequence"/>
</dbReference>
<dbReference type="PANTHER" id="PTHR13887">
    <property type="entry name" value="GLUTATHIONE S-TRANSFERASE KAPPA"/>
    <property type="match status" value="1"/>
</dbReference>
<dbReference type="SUPFAM" id="SSF52833">
    <property type="entry name" value="Thioredoxin-like"/>
    <property type="match status" value="1"/>
</dbReference>
<proteinExistence type="predicted"/>
<reference evidence="2 3" key="1">
    <citation type="submission" date="2019-06" db="EMBL/GenBank/DDBJ databases">
        <title>Sequencing the genomes of 1000 actinobacteria strains.</title>
        <authorList>
            <person name="Klenk H.-P."/>
        </authorList>
    </citation>
    <scope>NUCLEOTIDE SEQUENCE [LARGE SCALE GENOMIC DNA]</scope>
    <source>
        <strain evidence="2 3">DSM 21776</strain>
    </source>
</reference>
<feature type="domain" description="DSBA-like thioredoxin" evidence="1">
    <location>
        <begin position="16"/>
        <end position="210"/>
    </location>
</feature>
<gene>
    <name evidence="2" type="ORF">FHX52_4762</name>
</gene>
<dbReference type="GO" id="GO:0016853">
    <property type="term" value="F:isomerase activity"/>
    <property type="evidence" value="ECO:0007669"/>
    <property type="project" value="UniProtKB-KW"/>
</dbReference>
<dbReference type="InterPro" id="IPR001853">
    <property type="entry name" value="DSBA-like_thioredoxin_dom"/>
</dbReference>
<dbReference type="EMBL" id="VFQF01000003">
    <property type="protein sequence ID" value="TQN45522.1"/>
    <property type="molecule type" value="Genomic_DNA"/>
</dbReference>
<dbReference type="RefSeq" id="WP_141824722.1">
    <property type="nucleotide sequence ID" value="NZ_BAAAQC010000013.1"/>
</dbReference>
<evidence type="ECO:0000259" key="1">
    <source>
        <dbReference type="Pfam" id="PF01323"/>
    </source>
</evidence>